<dbReference type="InterPro" id="IPR023302">
    <property type="entry name" value="Pept_S9A_N"/>
</dbReference>
<dbReference type="InterPro" id="IPR001375">
    <property type="entry name" value="Peptidase_S9_cat"/>
</dbReference>
<evidence type="ECO:0000256" key="4">
    <source>
        <dbReference type="ARBA" id="ARBA00022670"/>
    </source>
</evidence>
<evidence type="ECO:0000256" key="5">
    <source>
        <dbReference type="ARBA" id="ARBA00022801"/>
    </source>
</evidence>
<comment type="similarity">
    <text evidence="2">Belongs to the peptidase S9A family.</text>
</comment>
<feature type="domain" description="Peptidase S9 prolyl oligopeptidase catalytic" evidence="7">
    <location>
        <begin position="496"/>
        <end position="727"/>
    </location>
</feature>
<organism evidence="9 10">
    <name type="scientific">Cinchona calisaya</name>
    <dbReference type="NCBI Taxonomy" id="153742"/>
    <lineage>
        <taxon>Eukaryota</taxon>
        <taxon>Viridiplantae</taxon>
        <taxon>Streptophyta</taxon>
        <taxon>Embryophyta</taxon>
        <taxon>Tracheophyta</taxon>
        <taxon>Spermatophyta</taxon>
        <taxon>Magnoliopsida</taxon>
        <taxon>eudicotyledons</taxon>
        <taxon>Gunneridae</taxon>
        <taxon>Pentapetalae</taxon>
        <taxon>asterids</taxon>
        <taxon>lamiids</taxon>
        <taxon>Gentianales</taxon>
        <taxon>Rubiaceae</taxon>
        <taxon>Cinchonoideae</taxon>
        <taxon>Cinchoneae</taxon>
        <taxon>Cinchona</taxon>
    </lineage>
</organism>
<gene>
    <name evidence="9" type="ORF">ACH5RR_027544</name>
</gene>
<dbReference type="PANTHER" id="PTHR42881">
    <property type="entry name" value="PROLYL ENDOPEPTIDASE"/>
    <property type="match status" value="1"/>
</dbReference>
<evidence type="ECO:0000313" key="9">
    <source>
        <dbReference type="EMBL" id="KAL3514827.1"/>
    </source>
</evidence>
<feature type="domain" description="Peptidase S9A N-terminal" evidence="8">
    <location>
        <begin position="14"/>
        <end position="429"/>
    </location>
</feature>
<keyword evidence="10" id="KW-1185">Reference proteome</keyword>
<reference evidence="9 10" key="1">
    <citation type="submission" date="2024-11" db="EMBL/GenBank/DDBJ databases">
        <title>A near-complete genome assembly of Cinchona calisaya.</title>
        <authorList>
            <person name="Lian D.C."/>
            <person name="Zhao X.W."/>
            <person name="Wei L."/>
        </authorList>
    </citation>
    <scope>NUCLEOTIDE SEQUENCE [LARGE SCALE GENOMIC DNA]</scope>
    <source>
        <tissue evidence="9">Nenye</tissue>
    </source>
</reference>
<evidence type="ECO:0000256" key="1">
    <source>
        <dbReference type="ARBA" id="ARBA00001070"/>
    </source>
</evidence>
<evidence type="ECO:0000259" key="8">
    <source>
        <dbReference type="Pfam" id="PF02897"/>
    </source>
</evidence>
<evidence type="ECO:0000256" key="3">
    <source>
        <dbReference type="ARBA" id="ARBA00011897"/>
    </source>
</evidence>
<dbReference type="Pfam" id="PF00326">
    <property type="entry name" value="Peptidase_S9"/>
    <property type="match status" value="2"/>
</dbReference>
<dbReference type="Proteomes" id="UP001630127">
    <property type="component" value="Unassembled WGS sequence"/>
</dbReference>
<dbReference type="EC" id="3.4.21.26" evidence="3"/>
<evidence type="ECO:0000259" key="7">
    <source>
        <dbReference type="Pfam" id="PF00326"/>
    </source>
</evidence>
<dbReference type="InterPro" id="IPR029058">
    <property type="entry name" value="AB_hydrolase_fold"/>
</dbReference>
<comment type="caution">
    <text evidence="9">The sequence shown here is derived from an EMBL/GenBank/DDBJ whole genome shotgun (WGS) entry which is preliminary data.</text>
</comment>
<protein>
    <recommendedName>
        <fullName evidence="3">prolyl oligopeptidase</fullName>
        <ecNumber evidence="3">3.4.21.26</ecNumber>
    </recommendedName>
</protein>
<dbReference type="GO" id="GO:0006508">
    <property type="term" value="P:proteolysis"/>
    <property type="evidence" value="ECO:0007669"/>
    <property type="project" value="UniProtKB-KW"/>
</dbReference>
<dbReference type="Gene3D" id="2.130.10.120">
    <property type="entry name" value="Prolyl oligopeptidase, N-terminal domain"/>
    <property type="match status" value="1"/>
</dbReference>
<dbReference type="Pfam" id="PF02897">
    <property type="entry name" value="Peptidase_S9_N"/>
    <property type="match status" value="1"/>
</dbReference>
<dbReference type="PANTHER" id="PTHR42881:SF2">
    <property type="entry name" value="PROLYL ENDOPEPTIDASE"/>
    <property type="match status" value="1"/>
</dbReference>
<dbReference type="SUPFAM" id="SSF50993">
    <property type="entry name" value="Peptidase/esterase 'gauge' domain"/>
    <property type="match status" value="1"/>
</dbReference>
<accession>A0ABD2Z5R3</accession>
<evidence type="ECO:0000256" key="2">
    <source>
        <dbReference type="ARBA" id="ARBA00005228"/>
    </source>
</evidence>
<dbReference type="SUPFAM" id="SSF53474">
    <property type="entry name" value="alpha/beta-Hydrolases"/>
    <property type="match status" value="2"/>
</dbReference>
<dbReference type="EMBL" id="JBJUIK010000011">
    <property type="protein sequence ID" value="KAL3514827.1"/>
    <property type="molecule type" value="Genomic_DNA"/>
</dbReference>
<name>A0ABD2Z5R3_9GENT</name>
<dbReference type="Gene3D" id="3.40.50.1820">
    <property type="entry name" value="alpha/beta hydrolase"/>
    <property type="match status" value="2"/>
</dbReference>
<sequence length="978" mass="109665">MGSLSVLDDPLQYPYARRDESVVDDYHGVLVPDPYRWLEDPDSEETKEFVEKQVELTDSVLKTCESREKLREKITELFDFPRYETPFRAADKYFYFHNTGLQPQSVLYVQDGLDGKPEVLLDPNTLSEDGTVALSAYAVSEDAKYLAYGISSSGSDWVTIKVLRIEDKHLLLDTISWVKFSSINWTHDSKGFLYCRYPTPKDRDNLDVGTETNVNLNHELYYHFLGTDQSEDILCWNDPDNPKHTHSASVTEDGQYVLLYTFENCDPANKFYYCDLSALSGGLQSYRGKKNLLPFVKLVDSFDASYLDVANDGSVFTFRTNKDAPKYKLVRVDLKEPTSWTEVLQESEKDVLESAVAVNGNQIVVNYLSDVKNVLQLRDLRTGSLLHHLPVDIGTVSEVSSRRKDNIIFIHFTSFLVPGIIYQCNLEGDTPIMSIFRETIVPGFDRTQFVVNQVFVPSKDGTPIPMFVVSKKDISLDGSHPCLLYAYGGFDISITPSFSVSRIVIAGHLDAIFCVANIRGGGEYGEEWHKAGSLAKKQNCFDDFVSCGEHLIASGYTQPRKLCIEGGSNGGLLIGASINQRPDLFGCALANVGVMDMLRFHKFTIGHAWTSDYGCSEKEEEFHWLFKYSPLHNVRRPWEQSPDHVSQYPSTMLLTADHDDRVVPLHSLKFLATMQYVLCSSLENSPQTNPIIGRIERKAGHGAGRPTQKMIDEAADRYGFMAEVLGATWIVLPSLDSSRSITPSFSVSRIVIAGHLDAIFCVANIRGGGEYGEEWHKAGSLAKKQNCFDDFVSCGEHLIASGYTQPRKLCIEGGSNGGLLIGASINQRPDLFGCALANVGVMDMLRFHKFTIGHAWTSDYGCSEKEEEFHWLFKYSPLHNVRRPWEQSPDHVSQYPSTMLLTADHDDRVVPLHSLKFLATMQYVLCSSLENSPQTNPIIGRIERKAGHGAGRPTQKMIDEAADRYGFMAEVLGATWVD</sequence>
<proteinExistence type="inferred from homology"/>
<dbReference type="FunFam" id="2.130.10.120:FF:000001">
    <property type="entry name" value="Prolyl endopeptidase"/>
    <property type="match status" value="1"/>
</dbReference>
<dbReference type="InterPro" id="IPR002470">
    <property type="entry name" value="Peptidase_S9A"/>
</dbReference>
<keyword evidence="6" id="KW-0720">Serine protease</keyword>
<dbReference type="GO" id="GO:0004252">
    <property type="term" value="F:serine-type endopeptidase activity"/>
    <property type="evidence" value="ECO:0007669"/>
    <property type="project" value="UniProtKB-EC"/>
</dbReference>
<comment type="catalytic activity">
    <reaction evidence="1">
        <text>Hydrolysis of Pro-|-Xaa &gt;&gt; Ala-|-Xaa in oligopeptides.</text>
        <dbReference type="EC" id="3.4.21.26"/>
    </reaction>
</comment>
<feature type="domain" description="Peptidase S9 prolyl oligopeptidase catalytic" evidence="7">
    <location>
        <begin position="743"/>
        <end position="974"/>
    </location>
</feature>
<keyword evidence="5" id="KW-0378">Hydrolase</keyword>
<dbReference type="InterPro" id="IPR051167">
    <property type="entry name" value="Prolyl_oligopep/macrocyclase"/>
</dbReference>
<dbReference type="FunFam" id="3.40.50.1820:FF:000005">
    <property type="entry name" value="Prolyl endopeptidase"/>
    <property type="match status" value="2"/>
</dbReference>
<dbReference type="PRINTS" id="PR00862">
    <property type="entry name" value="PROLIGOPTASE"/>
</dbReference>
<keyword evidence="4" id="KW-0645">Protease</keyword>
<dbReference type="AlphaFoldDB" id="A0ABD2Z5R3"/>
<evidence type="ECO:0000256" key="6">
    <source>
        <dbReference type="ARBA" id="ARBA00022825"/>
    </source>
</evidence>
<evidence type="ECO:0000313" key="10">
    <source>
        <dbReference type="Proteomes" id="UP001630127"/>
    </source>
</evidence>